<organism evidence="3 4">
    <name type="scientific">Actinomadura litoris</name>
    <dbReference type="NCBI Taxonomy" id="2678616"/>
    <lineage>
        <taxon>Bacteria</taxon>
        <taxon>Bacillati</taxon>
        <taxon>Actinomycetota</taxon>
        <taxon>Actinomycetes</taxon>
        <taxon>Streptosporangiales</taxon>
        <taxon>Thermomonosporaceae</taxon>
        <taxon>Actinomadura</taxon>
    </lineage>
</organism>
<proteinExistence type="predicted"/>
<feature type="signal peptide" evidence="2">
    <location>
        <begin position="1"/>
        <end position="18"/>
    </location>
</feature>
<dbReference type="AlphaFoldDB" id="A0A7K1KYJ2"/>
<evidence type="ECO:0000313" key="3">
    <source>
        <dbReference type="EMBL" id="MUN37113.1"/>
    </source>
</evidence>
<evidence type="ECO:0008006" key="5">
    <source>
        <dbReference type="Google" id="ProtNLM"/>
    </source>
</evidence>
<keyword evidence="2" id="KW-0732">Signal</keyword>
<evidence type="ECO:0000256" key="1">
    <source>
        <dbReference type="SAM" id="Phobius"/>
    </source>
</evidence>
<name>A0A7K1KYJ2_9ACTN</name>
<reference evidence="3 4" key="1">
    <citation type="submission" date="2019-11" db="EMBL/GenBank/DDBJ databases">
        <authorList>
            <person name="Cao P."/>
        </authorList>
    </citation>
    <scope>NUCLEOTIDE SEQUENCE [LARGE SCALE GENOMIC DNA]</scope>
    <source>
        <strain evidence="3 4">NEAU-AAG5</strain>
    </source>
</reference>
<dbReference type="EMBL" id="WOFH01000003">
    <property type="protein sequence ID" value="MUN37113.1"/>
    <property type="molecule type" value="Genomic_DNA"/>
</dbReference>
<keyword evidence="4" id="KW-1185">Reference proteome</keyword>
<accession>A0A7K1KYJ2</accession>
<feature type="chain" id="PRO_5029630250" description="Gram-positive cocci surface proteins LPxTG domain-containing protein" evidence="2">
    <location>
        <begin position="19"/>
        <end position="256"/>
    </location>
</feature>
<protein>
    <recommendedName>
        <fullName evidence="5">Gram-positive cocci surface proteins LPxTG domain-containing protein</fullName>
    </recommendedName>
</protein>
<keyword evidence="1" id="KW-1133">Transmembrane helix</keyword>
<evidence type="ECO:0000313" key="4">
    <source>
        <dbReference type="Proteomes" id="UP000432015"/>
    </source>
</evidence>
<keyword evidence="1" id="KW-0812">Transmembrane</keyword>
<sequence length="256" mass="26095">MSAGLGVTVFMTGGSAMAAGPSADAAAASEAAAQPAAQQRLGSFFVHLGQHNQGQLTNQTVTKAQADAQAPRIEGPAQTIYSLNPAFVKGDAGATVARFSHMAVSARSASGQQATMWLNKNNKSWLVWNITSGSDETAYAAKAAGGTVFTEPQINAWYRLADGRVTGLNDTAVASVGKAGVTVAAYQRLVHTRYADKLPGSQYARSGRLGGFSPSTGVSKPAPDRGPAPALLALGAGGAVAAAAGIAVARRRRVQE</sequence>
<gene>
    <name evidence="3" type="ORF">GNZ18_10945</name>
</gene>
<evidence type="ECO:0000256" key="2">
    <source>
        <dbReference type="SAM" id="SignalP"/>
    </source>
</evidence>
<dbReference type="Proteomes" id="UP000432015">
    <property type="component" value="Unassembled WGS sequence"/>
</dbReference>
<feature type="transmembrane region" description="Helical" evidence="1">
    <location>
        <begin position="230"/>
        <end position="249"/>
    </location>
</feature>
<keyword evidence="1" id="KW-0472">Membrane</keyword>
<comment type="caution">
    <text evidence="3">The sequence shown here is derived from an EMBL/GenBank/DDBJ whole genome shotgun (WGS) entry which is preliminary data.</text>
</comment>